<dbReference type="Proteomes" id="UP000739284">
    <property type="component" value="Unassembled WGS sequence"/>
</dbReference>
<dbReference type="PROSITE" id="PS51123">
    <property type="entry name" value="OMPA_2"/>
    <property type="match status" value="1"/>
</dbReference>
<evidence type="ECO:0000313" key="4">
    <source>
        <dbReference type="EMBL" id="MBU9843624.1"/>
    </source>
</evidence>
<sequence>MNNEDGFSKGVIDLEFIEDVSKILGEREENVNLALSGIVPLLFDKIKAHLSWAKEPVNFLDLLRESPDINTENTSVSHLLEQTHSESATGSMLAMLFPHQSDSLVNMVSSVSNVSNESGRSLVSVGAALLFSTLRKYLRQRNTQSLSLEGWMDNIEYDAVAMLPAPFKRYLEKNNVEAYIFPQSRSGAVAEKVAPVKTKKCGFKWLWLLLLVAIAALILLLKGCMTSGETDRSAMQKTTDSVRVVWGDLGVFFSKVLPDGKTINIPQKGMENKLITYIESTVQADQNTTFSFDRLLFEKNSSELDPASKDQLSNIVEILKAWPNVGLQLNGYTDTSGTDEFNMKLSQDRADAVRQALIDQGAPASRLKAVGFGSANPVAANDTEYNRSKNRRIEIQVSRK</sequence>
<evidence type="ECO:0000259" key="3">
    <source>
        <dbReference type="PROSITE" id="PS51123"/>
    </source>
</evidence>
<keyword evidence="2" id="KW-0812">Transmembrane</keyword>
<dbReference type="PANTHER" id="PTHR30329">
    <property type="entry name" value="STATOR ELEMENT OF FLAGELLAR MOTOR COMPLEX"/>
    <property type="match status" value="1"/>
</dbReference>
<dbReference type="Pfam" id="PF00691">
    <property type="entry name" value="OmpA"/>
    <property type="match status" value="1"/>
</dbReference>
<keyword evidence="1 2" id="KW-0472">Membrane</keyword>
<evidence type="ECO:0000313" key="5">
    <source>
        <dbReference type="Proteomes" id="UP000739284"/>
    </source>
</evidence>
<protein>
    <submittedName>
        <fullName evidence="4">OmpA family protein</fullName>
    </submittedName>
</protein>
<reference evidence="4 5" key="1">
    <citation type="submission" date="2021-03" db="EMBL/GenBank/DDBJ databases">
        <title>Five novel Rahnella species.</title>
        <authorList>
            <person name="Brady C."/>
            <person name="Asselin J."/>
            <person name="Beer S."/>
            <person name="Bruberg M.B."/>
            <person name="Crampton B."/>
            <person name="Venter S."/>
            <person name="Arnold D."/>
            <person name="Denman S."/>
        </authorList>
    </citation>
    <scope>NUCLEOTIDE SEQUENCE [LARGE SCALE GENOMIC DNA]</scope>
    <source>
        <strain evidence="4 5">FRB 231</strain>
    </source>
</reference>
<proteinExistence type="predicted"/>
<feature type="transmembrane region" description="Helical" evidence="2">
    <location>
        <begin position="205"/>
        <end position="225"/>
    </location>
</feature>
<dbReference type="InterPro" id="IPR050330">
    <property type="entry name" value="Bact_OuterMem_StrucFunc"/>
</dbReference>
<dbReference type="RefSeq" id="WP_217147675.1">
    <property type="nucleotide sequence ID" value="NZ_JAFMOY010000092.1"/>
</dbReference>
<dbReference type="PANTHER" id="PTHR30329:SF21">
    <property type="entry name" value="LIPOPROTEIN YIAD-RELATED"/>
    <property type="match status" value="1"/>
</dbReference>
<evidence type="ECO:0000256" key="2">
    <source>
        <dbReference type="SAM" id="Phobius"/>
    </source>
</evidence>
<keyword evidence="2" id="KW-1133">Transmembrane helix</keyword>
<organism evidence="4 5">
    <name type="scientific">Rahnella ecdela</name>
    <dbReference type="NCBI Taxonomy" id="2816250"/>
    <lineage>
        <taxon>Bacteria</taxon>
        <taxon>Pseudomonadati</taxon>
        <taxon>Pseudomonadota</taxon>
        <taxon>Gammaproteobacteria</taxon>
        <taxon>Enterobacterales</taxon>
        <taxon>Yersiniaceae</taxon>
        <taxon>Rahnella</taxon>
    </lineage>
</organism>
<dbReference type="CDD" id="cd07185">
    <property type="entry name" value="OmpA_C-like"/>
    <property type="match status" value="1"/>
</dbReference>
<evidence type="ECO:0000256" key="1">
    <source>
        <dbReference type="PROSITE-ProRule" id="PRU00473"/>
    </source>
</evidence>
<accession>A0ABS6L9M1</accession>
<dbReference type="EMBL" id="JAFMOY010000092">
    <property type="protein sequence ID" value="MBU9843624.1"/>
    <property type="molecule type" value="Genomic_DNA"/>
</dbReference>
<comment type="caution">
    <text evidence="4">The sequence shown here is derived from an EMBL/GenBank/DDBJ whole genome shotgun (WGS) entry which is preliminary data.</text>
</comment>
<gene>
    <name evidence="4" type="ORF">J1784_01005</name>
</gene>
<name>A0ABS6L9M1_9GAMM</name>
<dbReference type="InterPro" id="IPR006665">
    <property type="entry name" value="OmpA-like"/>
</dbReference>
<feature type="domain" description="OmpA-like" evidence="3">
    <location>
        <begin position="284"/>
        <end position="400"/>
    </location>
</feature>
<keyword evidence="5" id="KW-1185">Reference proteome</keyword>